<dbReference type="EMBL" id="JADFTS010000001">
    <property type="protein sequence ID" value="KAF9625262.1"/>
    <property type="molecule type" value="Genomic_DNA"/>
</dbReference>
<evidence type="ECO:0000259" key="3">
    <source>
        <dbReference type="Pfam" id="PF00384"/>
    </source>
</evidence>
<evidence type="ECO:0000313" key="4">
    <source>
        <dbReference type="EMBL" id="KAF9625262.1"/>
    </source>
</evidence>
<dbReference type="GO" id="GO:0016020">
    <property type="term" value="C:membrane"/>
    <property type="evidence" value="ECO:0007669"/>
    <property type="project" value="TreeGrafter"/>
</dbReference>
<proteinExistence type="predicted"/>
<accession>A0A835IZS2</accession>
<dbReference type="SUPFAM" id="SSF53706">
    <property type="entry name" value="Formate dehydrogenase/DMSO reductase, domains 1-3"/>
    <property type="match status" value="1"/>
</dbReference>
<comment type="cofactor">
    <cofactor evidence="1">
        <name>[4Fe-4S] cluster</name>
        <dbReference type="ChEBI" id="CHEBI:49883"/>
    </cofactor>
</comment>
<dbReference type="Proteomes" id="UP000631114">
    <property type="component" value="Unassembled WGS sequence"/>
</dbReference>
<name>A0A835IZS2_9MAGN</name>
<organism evidence="4 5">
    <name type="scientific">Coptis chinensis</name>
    <dbReference type="NCBI Taxonomy" id="261450"/>
    <lineage>
        <taxon>Eukaryota</taxon>
        <taxon>Viridiplantae</taxon>
        <taxon>Streptophyta</taxon>
        <taxon>Embryophyta</taxon>
        <taxon>Tracheophyta</taxon>
        <taxon>Spermatophyta</taxon>
        <taxon>Magnoliopsida</taxon>
        <taxon>Ranunculales</taxon>
        <taxon>Ranunculaceae</taxon>
        <taxon>Coptidoideae</taxon>
        <taxon>Coptis</taxon>
    </lineage>
</organism>
<dbReference type="PANTHER" id="PTHR43105">
    <property type="entry name" value="RESPIRATORY NITRATE REDUCTASE"/>
    <property type="match status" value="1"/>
</dbReference>
<feature type="domain" description="Molybdopterin oxidoreductase" evidence="3">
    <location>
        <begin position="1"/>
        <end position="96"/>
    </location>
</feature>
<evidence type="ECO:0000313" key="5">
    <source>
        <dbReference type="Proteomes" id="UP000631114"/>
    </source>
</evidence>
<dbReference type="OrthoDB" id="1689136at2759"/>
<dbReference type="Pfam" id="PF00384">
    <property type="entry name" value="Molybdopterin"/>
    <property type="match status" value="1"/>
</dbReference>
<dbReference type="PANTHER" id="PTHR43105:SF13">
    <property type="entry name" value="NADH-UBIQUINONE OXIDOREDUCTASE 75 KDA SUBUNIT, MITOCHONDRIAL"/>
    <property type="match status" value="1"/>
</dbReference>
<evidence type="ECO:0000256" key="1">
    <source>
        <dbReference type="ARBA" id="ARBA00001966"/>
    </source>
</evidence>
<evidence type="ECO:0000256" key="2">
    <source>
        <dbReference type="ARBA" id="ARBA00034078"/>
    </source>
</evidence>
<comment type="caution">
    <text evidence="4">The sequence shown here is derived from an EMBL/GenBank/DDBJ whole genome shotgun (WGS) entry which is preliminary data.</text>
</comment>
<feature type="non-terminal residue" evidence="4">
    <location>
        <position position="1"/>
    </location>
</feature>
<dbReference type="InterPro" id="IPR006656">
    <property type="entry name" value="Mopterin_OxRdtase"/>
</dbReference>
<gene>
    <name evidence="4" type="ORF">IFM89_020848</name>
</gene>
<dbReference type="AlphaFoldDB" id="A0A835IZS2"/>
<keyword evidence="5" id="KW-1185">Reference proteome</keyword>
<comment type="cofactor">
    <cofactor evidence="2">
        <name>[2Fe-2S] cluster</name>
        <dbReference type="ChEBI" id="CHEBI:190135"/>
    </cofactor>
</comment>
<reference evidence="4 5" key="1">
    <citation type="submission" date="2020-10" db="EMBL/GenBank/DDBJ databases">
        <title>The Coptis chinensis genome and diversification of protoberbering-type alkaloids.</title>
        <authorList>
            <person name="Wang B."/>
            <person name="Shu S."/>
            <person name="Song C."/>
            <person name="Liu Y."/>
        </authorList>
    </citation>
    <scope>NUCLEOTIDE SEQUENCE [LARGE SCALE GENOMIC DNA]</scope>
    <source>
        <strain evidence="4">HL-2020</strain>
        <tissue evidence="4">Leaf</tissue>
    </source>
</reference>
<protein>
    <recommendedName>
        <fullName evidence="3">Molybdopterin oxidoreductase domain-containing protein</fullName>
    </recommendedName>
</protein>
<sequence>IIGSAGVFDRADKDSILSAVEAIAKLGNVVRPDWNGLSFLLLDAAETAAHDDLSLVQESENSIESAKCLYLMGADDASLDKLPGDAFVVYQGQWDTMVTLPAVPTVGDARDDWKIIRALSEMTGTRLPCDSVGALRARIKTVANLLHIDEIEGAGHCLSFIET</sequence>
<dbReference type="InterPro" id="IPR050123">
    <property type="entry name" value="Prok_molybdopt-oxidoreductase"/>
</dbReference>
<dbReference type="GO" id="GO:0016491">
    <property type="term" value="F:oxidoreductase activity"/>
    <property type="evidence" value="ECO:0007669"/>
    <property type="project" value="InterPro"/>
</dbReference>